<dbReference type="EMBL" id="JAATIT010000001">
    <property type="protein sequence ID" value="NJB88615.1"/>
    <property type="molecule type" value="Genomic_DNA"/>
</dbReference>
<dbReference type="Gene3D" id="2.60.120.620">
    <property type="entry name" value="q2cbj1_9rhob like domain"/>
    <property type="match status" value="1"/>
</dbReference>
<name>A0A7X5XP23_9SPHN</name>
<dbReference type="GO" id="GO:0016706">
    <property type="term" value="F:2-oxoglutarate-dependent dioxygenase activity"/>
    <property type="evidence" value="ECO:0007669"/>
    <property type="project" value="UniProtKB-ARBA"/>
</dbReference>
<comment type="caution">
    <text evidence="1">The sequence shown here is derived from an EMBL/GenBank/DDBJ whole genome shotgun (WGS) entry which is preliminary data.</text>
</comment>
<dbReference type="RefSeq" id="WP_167919481.1">
    <property type="nucleotide sequence ID" value="NZ_JAATIT010000001.1"/>
</dbReference>
<evidence type="ECO:0000313" key="2">
    <source>
        <dbReference type="Proteomes" id="UP000535078"/>
    </source>
</evidence>
<dbReference type="AlphaFoldDB" id="A0A7X5XP23"/>
<keyword evidence="1" id="KW-0223">Dioxygenase</keyword>
<keyword evidence="1" id="KW-0560">Oxidoreductase</keyword>
<evidence type="ECO:0000313" key="1">
    <source>
        <dbReference type="EMBL" id="NJB88615.1"/>
    </source>
</evidence>
<dbReference type="SUPFAM" id="SSF51197">
    <property type="entry name" value="Clavaminate synthase-like"/>
    <property type="match status" value="1"/>
</dbReference>
<dbReference type="Proteomes" id="UP000535078">
    <property type="component" value="Unassembled WGS sequence"/>
</dbReference>
<sequence length="292" mass="32190">MKRDLTEADLPGLLVDELRRKGYCIMRNEAVARVHALARDLDPIFAATPFCEGNFYGRRTKRFGSLLKRSPHMADLVLNPIILSAVETILGTGCDRIQLNLTQAIEIHSGEVRQFPHRDQNMWRGADGTQEYLVNVLWPLTPFTKENGATRIFPKSHGAKGMAKTDLGTPIFAEGKPGAAICFLGSTAHGAGSNLSQEVRRGVLVSYSLGWLKPYENLWLAYPPEVARTFPPELAALAGYAQHRPNLGNYEGQCPSILLQDERPAHIGAIDALRTDQADAVSEFAAAERNEK</sequence>
<reference evidence="1 2" key="1">
    <citation type="submission" date="2020-03" db="EMBL/GenBank/DDBJ databases">
        <title>Genomic Encyclopedia of Type Strains, Phase IV (KMG-IV): sequencing the most valuable type-strain genomes for metagenomic binning, comparative biology and taxonomic classification.</title>
        <authorList>
            <person name="Goeker M."/>
        </authorList>
    </citation>
    <scope>NUCLEOTIDE SEQUENCE [LARGE SCALE GENOMIC DNA]</scope>
    <source>
        <strain evidence="1 2">DSM 25229</strain>
    </source>
</reference>
<dbReference type="InterPro" id="IPR008775">
    <property type="entry name" value="Phytyl_CoA_dOase-like"/>
</dbReference>
<accession>A0A7X5XP23</accession>
<organism evidence="1 2">
    <name type="scientific">Sphingopyxis italica</name>
    <dbReference type="NCBI Taxonomy" id="1129133"/>
    <lineage>
        <taxon>Bacteria</taxon>
        <taxon>Pseudomonadati</taxon>
        <taxon>Pseudomonadota</taxon>
        <taxon>Alphaproteobacteria</taxon>
        <taxon>Sphingomonadales</taxon>
        <taxon>Sphingomonadaceae</taxon>
        <taxon>Sphingopyxis</taxon>
    </lineage>
</organism>
<proteinExistence type="predicted"/>
<gene>
    <name evidence="1" type="ORF">GGR90_000767</name>
</gene>
<protein>
    <submittedName>
        <fullName evidence="1">Ectoine hydroxylase-related dioxygenase (Phytanoyl-CoA dioxygenase family)</fullName>
    </submittedName>
</protein>
<dbReference type="Pfam" id="PF05721">
    <property type="entry name" value="PhyH"/>
    <property type="match status" value="1"/>
</dbReference>
<keyword evidence="2" id="KW-1185">Reference proteome</keyword>